<feature type="signal peptide" evidence="1">
    <location>
        <begin position="1"/>
        <end position="21"/>
    </location>
</feature>
<evidence type="ECO:0000313" key="2">
    <source>
        <dbReference type="EMBL" id="EDI0274270.1"/>
    </source>
</evidence>
<comment type="caution">
    <text evidence="2">The sequence shown here is derived from an EMBL/GenBank/DDBJ whole genome shotgun (WGS) entry which is preliminary data.</text>
</comment>
<gene>
    <name evidence="2" type="ORF">CC707_24685</name>
</gene>
<accession>A0A636GG50</accession>
<keyword evidence="1" id="KW-0732">Signal</keyword>
<reference evidence="2" key="1">
    <citation type="submission" date="2018-07" db="EMBL/GenBank/DDBJ databases">
        <authorList>
            <person name="Ashton P.M."/>
            <person name="Dallman T."/>
            <person name="Nair S."/>
            <person name="De Pinna E."/>
            <person name="Peters T."/>
            <person name="Grant K."/>
        </authorList>
    </citation>
    <scope>NUCLEOTIDE SEQUENCE</scope>
    <source>
        <strain evidence="2">333397</strain>
    </source>
</reference>
<dbReference type="EMBL" id="AAMJPF010000052">
    <property type="protein sequence ID" value="EDI0274270.1"/>
    <property type="molecule type" value="Genomic_DNA"/>
</dbReference>
<dbReference type="AlphaFoldDB" id="A0A636GG50"/>
<name>A0A636GG50_SALET</name>
<proteinExistence type="predicted"/>
<protein>
    <recommendedName>
        <fullName evidence="3">Fimbrial protein</fullName>
    </recommendedName>
</protein>
<sequence>MKKLIIAAGIAAAVASFGASAKVYTSYASVNTTVTGDSGFQINATNGKDVDVNGFKASGADLGTFVVKAPVSATAFSLSDIHAHGYPQNYVVKIAATGATGTCVATVDATGLAVLEGEEVTNCPITAFTSDSVTLKATNNALFENDVTPGTKTLTVKFTSEVN</sequence>
<evidence type="ECO:0008006" key="3">
    <source>
        <dbReference type="Google" id="ProtNLM"/>
    </source>
</evidence>
<evidence type="ECO:0000256" key="1">
    <source>
        <dbReference type="SAM" id="SignalP"/>
    </source>
</evidence>
<organism evidence="2">
    <name type="scientific">Salmonella enterica subsp. enterica serovar Panama</name>
    <dbReference type="NCBI Taxonomy" id="29472"/>
    <lineage>
        <taxon>Bacteria</taxon>
        <taxon>Pseudomonadati</taxon>
        <taxon>Pseudomonadota</taxon>
        <taxon>Gammaproteobacteria</taxon>
        <taxon>Enterobacterales</taxon>
        <taxon>Enterobacteriaceae</taxon>
        <taxon>Salmonella</taxon>
    </lineage>
</organism>
<feature type="chain" id="PRO_5026174152" description="Fimbrial protein" evidence="1">
    <location>
        <begin position="22"/>
        <end position="163"/>
    </location>
</feature>